<dbReference type="PANTHER" id="PTHR10742">
    <property type="entry name" value="FLAVIN MONOAMINE OXIDASE"/>
    <property type="match status" value="1"/>
</dbReference>
<evidence type="ECO:0000259" key="1">
    <source>
        <dbReference type="Pfam" id="PF01593"/>
    </source>
</evidence>
<dbReference type="Proteomes" id="UP001367676">
    <property type="component" value="Unassembled WGS sequence"/>
</dbReference>
<feature type="domain" description="Amine oxidase" evidence="1">
    <location>
        <begin position="15"/>
        <end position="470"/>
    </location>
</feature>
<dbReference type="PANTHER" id="PTHR10742:SF398">
    <property type="entry name" value="AMINE OXIDASE DOMAIN-CONTAINING PROTEIN-RELATED"/>
    <property type="match status" value="1"/>
</dbReference>
<comment type="caution">
    <text evidence="2">The sequence shown here is derived from an EMBL/GenBank/DDBJ whole genome shotgun (WGS) entry which is preliminary data.</text>
</comment>
<dbReference type="SUPFAM" id="SSF51905">
    <property type="entry name" value="FAD/NAD(P)-binding domain"/>
    <property type="match status" value="1"/>
</dbReference>
<protein>
    <recommendedName>
        <fullName evidence="1">Amine oxidase domain-containing protein</fullName>
    </recommendedName>
</protein>
<accession>A0AAN9XZW9</accession>
<organism evidence="2 3">
    <name type="scientific">Parthenolecanium corni</name>
    <dbReference type="NCBI Taxonomy" id="536013"/>
    <lineage>
        <taxon>Eukaryota</taxon>
        <taxon>Metazoa</taxon>
        <taxon>Ecdysozoa</taxon>
        <taxon>Arthropoda</taxon>
        <taxon>Hexapoda</taxon>
        <taxon>Insecta</taxon>
        <taxon>Pterygota</taxon>
        <taxon>Neoptera</taxon>
        <taxon>Paraneoptera</taxon>
        <taxon>Hemiptera</taxon>
        <taxon>Sternorrhyncha</taxon>
        <taxon>Coccoidea</taxon>
        <taxon>Coccidae</taxon>
        <taxon>Parthenolecanium</taxon>
    </lineage>
</organism>
<dbReference type="AlphaFoldDB" id="A0AAN9XZW9"/>
<sequence length="476" mass="54488">MNQSKKVIVIGAGAAGIAAATRLYEKGIEDVLVLEAENRIGGRIFTFDLPNDDGFIELGAQWIHGEEKNVVFQLISGRDLILSEKLPYNNFEFVRSTSEIINREISDQLHKYLINIQNSDEEFDQKEFKCSGDYFLYRIKEMFRDSKMNAISSEIKNEFIQWWHQYMNSYDGTDSWFDSSILSLSEYCNCEGDSAIAWKKPGYRTLFSVLMEKAQEMSKGRFLESNVLTNKEVKKIRVNDNDVTVECQDGSSYSVNHVILTVSLGVLKEQSERLFENISLPESKVKAIEKLGIGCVNKLFFKFPYQWIPQDRNGICVLWRNEDIEEYSKQGLKWVTDIFAFCRVDNAPNMICGWVTGPSARKIELLEESEVKTQVTRLLRKLVGHQYTIPDPEYFIGGKWSSNPHFRGSYRFLTPETDAMPAVVDSLIAPLKNENNIPVILFAGEGTHKHYYSTVHGAVETGWREADRILTLSSCK</sequence>
<dbReference type="InterPro" id="IPR002937">
    <property type="entry name" value="Amino_oxidase"/>
</dbReference>
<dbReference type="GO" id="GO:0046592">
    <property type="term" value="F:polyamine oxidase activity"/>
    <property type="evidence" value="ECO:0007669"/>
    <property type="project" value="TreeGrafter"/>
</dbReference>
<dbReference type="Gene3D" id="3.50.50.60">
    <property type="entry name" value="FAD/NAD(P)-binding domain"/>
    <property type="match status" value="1"/>
</dbReference>
<proteinExistence type="predicted"/>
<reference evidence="2 3" key="1">
    <citation type="submission" date="2024-03" db="EMBL/GenBank/DDBJ databases">
        <title>Adaptation during the transition from Ophiocordyceps entomopathogen to insect associate is accompanied by gene loss and intensified selection.</title>
        <authorList>
            <person name="Ward C.M."/>
            <person name="Onetto C.A."/>
            <person name="Borneman A.R."/>
        </authorList>
    </citation>
    <scope>NUCLEOTIDE SEQUENCE [LARGE SCALE GENOMIC DNA]</scope>
    <source>
        <strain evidence="2">AWRI1</strain>
        <tissue evidence="2">Single Adult Female</tissue>
    </source>
</reference>
<evidence type="ECO:0000313" key="2">
    <source>
        <dbReference type="EMBL" id="KAK7576649.1"/>
    </source>
</evidence>
<dbReference type="InterPro" id="IPR050281">
    <property type="entry name" value="Flavin_monoamine_oxidase"/>
</dbReference>
<evidence type="ECO:0000313" key="3">
    <source>
        <dbReference type="Proteomes" id="UP001367676"/>
    </source>
</evidence>
<dbReference type="EMBL" id="JBBCAQ010000036">
    <property type="protein sequence ID" value="KAK7576649.1"/>
    <property type="molecule type" value="Genomic_DNA"/>
</dbReference>
<name>A0AAN9XZW9_9HEMI</name>
<dbReference type="Pfam" id="PF01593">
    <property type="entry name" value="Amino_oxidase"/>
    <property type="match status" value="1"/>
</dbReference>
<dbReference type="SUPFAM" id="SSF54373">
    <property type="entry name" value="FAD-linked reductases, C-terminal domain"/>
    <property type="match status" value="1"/>
</dbReference>
<keyword evidence="3" id="KW-1185">Reference proteome</keyword>
<gene>
    <name evidence="2" type="ORF">V9T40_012935</name>
</gene>
<dbReference type="Gene3D" id="3.90.660.10">
    <property type="match status" value="1"/>
</dbReference>
<dbReference type="InterPro" id="IPR036188">
    <property type="entry name" value="FAD/NAD-bd_sf"/>
</dbReference>